<comment type="caution">
    <text evidence="1">The sequence shown here is derived from an EMBL/GenBank/DDBJ whole genome shotgun (WGS) entry which is preliminary data.</text>
</comment>
<reference evidence="1" key="1">
    <citation type="submission" date="2022-08" db="EMBL/GenBank/DDBJ databases">
        <title>Genome Sequence of Lecanicillium fungicola.</title>
        <authorList>
            <person name="Buettner E."/>
        </authorList>
    </citation>
    <scope>NUCLEOTIDE SEQUENCE</scope>
    <source>
        <strain evidence="1">Babe33</strain>
    </source>
</reference>
<protein>
    <submittedName>
        <fullName evidence="1">Uncharacterized protein</fullName>
    </submittedName>
</protein>
<organism evidence="1 2">
    <name type="scientific">Zarea fungicola</name>
    <dbReference type="NCBI Taxonomy" id="93591"/>
    <lineage>
        <taxon>Eukaryota</taxon>
        <taxon>Fungi</taxon>
        <taxon>Dikarya</taxon>
        <taxon>Ascomycota</taxon>
        <taxon>Pezizomycotina</taxon>
        <taxon>Sordariomycetes</taxon>
        <taxon>Hypocreomycetidae</taxon>
        <taxon>Hypocreales</taxon>
        <taxon>Cordycipitaceae</taxon>
        <taxon>Zarea</taxon>
    </lineage>
</organism>
<dbReference type="EMBL" id="JANJQO010000039">
    <property type="protein sequence ID" value="KAJ2983212.1"/>
    <property type="molecule type" value="Genomic_DNA"/>
</dbReference>
<gene>
    <name evidence="1" type="ORF">NQ176_g845</name>
</gene>
<name>A0ACC1NV42_9HYPO</name>
<evidence type="ECO:0000313" key="1">
    <source>
        <dbReference type="EMBL" id="KAJ2983212.1"/>
    </source>
</evidence>
<proteinExistence type="predicted"/>
<keyword evidence="2" id="KW-1185">Reference proteome</keyword>
<evidence type="ECO:0000313" key="2">
    <source>
        <dbReference type="Proteomes" id="UP001143910"/>
    </source>
</evidence>
<sequence length="546" mass="58831">MGNEWHNSENLRINNESPITEEEKQKAESLADGEVPERSIQGVRWFLVVAAIYATGLLYGLDTTIAADVQASVTNTFQDVSKLAWVGAGFPLGSVIVGLPYGVLYSTFNMKWLYIIGLVLFEAGSALCGGAPTMNALICGRVLAGIGGTGIYVGGLNYLSCLTTPQERGGYVSAISFFWGVGCVLGPIVGGEFSQSTATWRWAFYINLVIGAITAPIYLFGFPSIQPTGDESFRSKIFKIDGVGTALSFAMWCVFAFVFVSAGSLWAWSDGRTIAMLVVCGVLLLAYATQQYFCLFTNRDTRSFPGHLIPDRTQTLLYITTSCSITTIFIPTYYIPIYFQFVRNDTAIDAAVRLLPFLLVLICTSFVSGYLLSRVKYYMPTYLVSGILLTISGALFYIFIKPSTAPGTIYGISIVCGLGTGMVLQSGYTIATLTVKPNDAARAISYQYFGQMGGIVISLVIAGQIFQSVATENLSRVLSGLGYSSADIAGAVAGVQSTVISQLDPEKKAQAILAITEAMRLSFTLVIIAGGIMTVSALLMKREKLF</sequence>
<accession>A0ACC1NV42</accession>
<dbReference type="Proteomes" id="UP001143910">
    <property type="component" value="Unassembled WGS sequence"/>
</dbReference>